<dbReference type="InterPro" id="IPR018966">
    <property type="entry name" value="VTC_domain"/>
</dbReference>
<proteinExistence type="predicted"/>
<dbReference type="InterPro" id="IPR033469">
    <property type="entry name" value="CYTH-like_dom_sf"/>
</dbReference>
<accession>A0ABP4R1D4</accession>
<organism evidence="2 3">
    <name type="scientific">Nonomuraea maheshkhaliensis</name>
    <dbReference type="NCBI Taxonomy" id="419590"/>
    <lineage>
        <taxon>Bacteria</taxon>
        <taxon>Bacillati</taxon>
        <taxon>Actinomycetota</taxon>
        <taxon>Actinomycetes</taxon>
        <taxon>Streptosporangiales</taxon>
        <taxon>Streptosporangiaceae</taxon>
        <taxon>Nonomuraea</taxon>
    </lineage>
</organism>
<evidence type="ECO:0000259" key="1">
    <source>
        <dbReference type="Pfam" id="PF09359"/>
    </source>
</evidence>
<dbReference type="EMBL" id="BAAAMU010000015">
    <property type="protein sequence ID" value="GAA1628516.1"/>
    <property type="molecule type" value="Genomic_DNA"/>
</dbReference>
<gene>
    <name evidence="2" type="ORF">GCM10009733_026580</name>
</gene>
<evidence type="ECO:0000313" key="3">
    <source>
        <dbReference type="Proteomes" id="UP001500064"/>
    </source>
</evidence>
<dbReference type="Gene3D" id="3.20.100.30">
    <property type="entry name" value="VTC, catalytic tunnel domain"/>
    <property type="match status" value="1"/>
</dbReference>
<feature type="domain" description="VTC" evidence="1">
    <location>
        <begin position="68"/>
        <end position="274"/>
    </location>
</feature>
<comment type="caution">
    <text evidence="2">The sequence shown here is derived from an EMBL/GenBank/DDBJ whole genome shotgun (WGS) entry which is preliminary data.</text>
</comment>
<dbReference type="InterPro" id="IPR042267">
    <property type="entry name" value="VTC_sf"/>
</dbReference>
<protein>
    <submittedName>
        <fullName evidence="2">VTC domain-containing protein</fullName>
    </submittedName>
</protein>
<name>A0ABP4R1D4_9ACTN</name>
<dbReference type="CDD" id="cd07750">
    <property type="entry name" value="PolyPPase_VTC_like"/>
    <property type="match status" value="1"/>
</dbReference>
<reference evidence="3" key="1">
    <citation type="journal article" date="2019" name="Int. J. Syst. Evol. Microbiol.">
        <title>The Global Catalogue of Microorganisms (GCM) 10K type strain sequencing project: providing services to taxonomists for standard genome sequencing and annotation.</title>
        <authorList>
            <consortium name="The Broad Institute Genomics Platform"/>
            <consortium name="The Broad Institute Genome Sequencing Center for Infectious Disease"/>
            <person name="Wu L."/>
            <person name="Ma J."/>
        </authorList>
    </citation>
    <scope>NUCLEOTIDE SEQUENCE [LARGE SCALE GENOMIC DNA]</scope>
    <source>
        <strain evidence="3">JCM 13929</strain>
    </source>
</reference>
<dbReference type="Proteomes" id="UP001500064">
    <property type="component" value="Unassembled WGS sequence"/>
</dbReference>
<keyword evidence="3" id="KW-1185">Reference proteome</keyword>
<dbReference type="Pfam" id="PF09359">
    <property type="entry name" value="VTC"/>
    <property type="match status" value="1"/>
</dbReference>
<evidence type="ECO:0000313" key="2">
    <source>
        <dbReference type="EMBL" id="GAA1628516.1"/>
    </source>
</evidence>
<sequence>MDRGEVVDEPGVRAGIRGRGDVEGVDLEGANVEGGVVMGESYADALLAGVAAGLPPIGLEEVPELMSRVDRKYIVTASTMARLAAEAGDRLCVLRIGGRRQFRYTSTYFDTPDLLTYRQHRQGRRRRFKLRTRTYLDGGGRWLELKLSGARGSTDKHRIPYDGAPSGTLTEEALDFVRDTLLSELRLITPETLEPVLATDYRRVTLIDRSGGARLTCDTSLLCHDGSRSTPARGDLVLLESKSADGKAMIDTLLRRLGVRPVNVSKYCLAVAALRDLPANRWHPILHRYLAHRPAPRRSLVVG</sequence>
<dbReference type="SUPFAM" id="SSF55154">
    <property type="entry name" value="CYTH-like phosphatases"/>
    <property type="match status" value="1"/>
</dbReference>